<name>A0A0S4J3H0_BODSA</name>
<gene>
    <name evidence="1" type="ORF">BSAL_91135</name>
</gene>
<protein>
    <submittedName>
        <fullName evidence="1">Uncharacterized protein</fullName>
    </submittedName>
</protein>
<sequence length="97" mass="10180">MVEGCCTLVPWNSLVNVISEATASVCLVFSADPQSILSGVHLAVIDSSISASEGLLIYLFSLAMKNTSVLIDGINCDIPNTAIRFSHLDPPTTAVSL</sequence>
<organism evidence="1 2">
    <name type="scientific">Bodo saltans</name>
    <name type="common">Flagellated protozoan</name>
    <dbReference type="NCBI Taxonomy" id="75058"/>
    <lineage>
        <taxon>Eukaryota</taxon>
        <taxon>Discoba</taxon>
        <taxon>Euglenozoa</taxon>
        <taxon>Kinetoplastea</taxon>
        <taxon>Metakinetoplastina</taxon>
        <taxon>Eubodonida</taxon>
        <taxon>Bodonidae</taxon>
        <taxon>Bodo</taxon>
    </lineage>
</organism>
<accession>A0A0S4J3H0</accession>
<dbReference type="EMBL" id="CYKH01001211">
    <property type="protein sequence ID" value="CUG85937.1"/>
    <property type="molecule type" value="Genomic_DNA"/>
</dbReference>
<proteinExistence type="predicted"/>
<evidence type="ECO:0000313" key="1">
    <source>
        <dbReference type="EMBL" id="CUG85937.1"/>
    </source>
</evidence>
<dbReference type="Proteomes" id="UP000051952">
    <property type="component" value="Unassembled WGS sequence"/>
</dbReference>
<keyword evidence="2" id="KW-1185">Reference proteome</keyword>
<dbReference type="VEuPathDB" id="TriTrypDB:BSAL_91135"/>
<dbReference type="AlphaFoldDB" id="A0A0S4J3H0"/>
<reference evidence="2" key="1">
    <citation type="submission" date="2015-09" db="EMBL/GenBank/DDBJ databases">
        <authorList>
            <consortium name="Pathogen Informatics"/>
        </authorList>
    </citation>
    <scope>NUCLEOTIDE SEQUENCE [LARGE SCALE GENOMIC DNA]</scope>
    <source>
        <strain evidence="2">Lake Konstanz</strain>
    </source>
</reference>
<evidence type="ECO:0000313" key="2">
    <source>
        <dbReference type="Proteomes" id="UP000051952"/>
    </source>
</evidence>